<gene>
    <name evidence="1" type="ORF">ACFQ2N_00135</name>
</gene>
<name>A0ABW3LQR9_9GAMM</name>
<comment type="caution">
    <text evidence="1">The sequence shown here is derived from an EMBL/GenBank/DDBJ whole genome shotgun (WGS) entry which is preliminary data.</text>
</comment>
<dbReference type="RefSeq" id="WP_162376386.1">
    <property type="nucleotide sequence ID" value="NZ_JBHTKN010000001.1"/>
</dbReference>
<protein>
    <submittedName>
        <fullName evidence="1">Uncharacterized protein</fullName>
    </submittedName>
</protein>
<evidence type="ECO:0000313" key="2">
    <source>
        <dbReference type="Proteomes" id="UP001597033"/>
    </source>
</evidence>
<sequence>MHNTSIQLTAHPAPFECLTAEDIRVFFLEQPMQLPAELAPFLGYTSQELDLLYADVAADPTFAGGVSEER</sequence>
<keyword evidence="2" id="KW-1185">Reference proteome</keyword>
<organism evidence="1 2">
    <name type="scientific">Pseudoxanthomonas kaohsiungensis</name>
    <dbReference type="NCBI Taxonomy" id="283923"/>
    <lineage>
        <taxon>Bacteria</taxon>
        <taxon>Pseudomonadati</taxon>
        <taxon>Pseudomonadota</taxon>
        <taxon>Gammaproteobacteria</taxon>
        <taxon>Lysobacterales</taxon>
        <taxon>Lysobacteraceae</taxon>
        <taxon>Pseudoxanthomonas</taxon>
    </lineage>
</organism>
<evidence type="ECO:0000313" key="1">
    <source>
        <dbReference type="EMBL" id="MFD1040756.1"/>
    </source>
</evidence>
<dbReference type="Proteomes" id="UP001597033">
    <property type="component" value="Unassembled WGS sequence"/>
</dbReference>
<proteinExistence type="predicted"/>
<reference evidence="2" key="1">
    <citation type="journal article" date="2019" name="Int. J. Syst. Evol. Microbiol.">
        <title>The Global Catalogue of Microorganisms (GCM) 10K type strain sequencing project: providing services to taxonomists for standard genome sequencing and annotation.</title>
        <authorList>
            <consortium name="The Broad Institute Genomics Platform"/>
            <consortium name="The Broad Institute Genome Sequencing Center for Infectious Disease"/>
            <person name="Wu L."/>
            <person name="Ma J."/>
        </authorList>
    </citation>
    <scope>NUCLEOTIDE SEQUENCE [LARGE SCALE GENOMIC DNA]</scope>
    <source>
        <strain evidence="2">CCUG 55854</strain>
    </source>
</reference>
<accession>A0ABW3LQR9</accession>
<dbReference type="EMBL" id="JBHTKN010000001">
    <property type="protein sequence ID" value="MFD1040756.1"/>
    <property type="molecule type" value="Genomic_DNA"/>
</dbReference>